<dbReference type="SUPFAM" id="SSF52540">
    <property type="entry name" value="P-loop containing nucleoside triphosphate hydrolases"/>
    <property type="match status" value="1"/>
</dbReference>
<comment type="subunit">
    <text evidence="2">Homodimer; in free form. Component of the mitochondrial degradosome (mtEXO) complex which is a heteropentamer containing 2 copies of SUPV3L1 and 3 copies of PNPT1.</text>
</comment>
<evidence type="ECO:0000256" key="4">
    <source>
        <dbReference type="ARBA" id="ARBA00022741"/>
    </source>
</evidence>
<dbReference type="GO" id="GO:0005759">
    <property type="term" value="C:mitochondrial matrix"/>
    <property type="evidence" value="ECO:0007669"/>
    <property type="project" value="UniProtKB-SubCell"/>
</dbReference>
<keyword evidence="13" id="KW-1185">Reference proteome</keyword>
<evidence type="ECO:0000259" key="11">
    <source>
        <dbReference type="PROSITE" id="PS51192"/>
    </source>
</evidence>
<evidence type="ECO:0000256" key="10">
    <source>
        <dbReference type="ARBA" id="ARBA00047984"/>
    </source>
</evidence>
<dbReference type="InterPro" id="IPR027417">
    <property type="entry name" value="P-loop_NTPase"/>
</dbReference>
<keyword evidence="6 12" id="KW-0347">Helicase</keyword>
<dbReference type="AlphaFoldDB" id="A0A0D2KNQ0"/>
<dbReference type="RefSeq" id="XP_013896288.1">
    <property type="nucleotide sequence ID" value="XM_014040834.1"/>
</dbReference>
<dbReference type="InterPro" id="IPR044774">
    <property type="entry name" value="Suv3_DEXQc"/>
</dbReference>
<dbReference type="Gene3D" id="3.40.50.300">
    <property type="entry name" value="P-loop containing nucleotide triphosphate hydrolases"/>
    <property type="match status" value="2"/>
</dbReference>
<dbReference type="OrthoDB" id="6692397at2759"/>
<keyword evidence="4" id="KW-0547">Nucleotide-binding</keyword>
<dbReference type="FunFam" id="3.40.50.300:FF:000269">
    <property type="entry name" value="ATP-dependent RNA helicase SUPV3L1, mitochondrial"/>
    <property type="match status" value="1"/>
</dbReference>
<dbReference type="Pfam" id="PF23703">
    <property type="entry name" value="DExH18_N"/>
    <property type="match status" value="1"/>
</dbReference>
<dbReference type="InterPro" id="IPR050699">
    <property type="entry name" value="RNA-DNA_Helicase"/>
</dbReference>
<keyword evidence="9" id="KW-0496">Mitochondrion</keyword>
<dbReference type="Pfam" id="PF22527">
    <property type="entry name" value="DEXQc_Suv3"/>
    <property type="match status" value="1"/>
</dbReference>
<sequence length="354" mass="38710">MGAAAARPTKFASSARISAVEGRWAGLAGRRRCSNVGSIRRRRRRALGAFIRADLFPRAAAAFRKFLLRVATPDAAEAVTGGQSYSLAAEDVLFDYFVAFCRHSYPAQLAAYEKAAATMDMRAPHSWYPYARSIHRKIIYHGGPTNSGKTYQALQALASAKRGVYCGPLRLLAMEVYEQLNADGVRCDMVTGQEVLRVPGSGHVACTVEMVSLNTHADVAVVDEIQMIGDSARGFAWTRAVLGLPANEIHVCGDLSAVGLIRQLAAVCDDEFELRTYDRMTPLAVDEGCLPQGWADVQPGDCIVAFSRQQLYHIKREVEQSSDQKACLVYGALPAETRRAQARLFNDPEGDHKV</sequence>
<accession>A0A0D2KNQ0</accession>
<proteinExistence type="predicted"/>
<evidence type="ECO:0000256" key="1">
    <source>
        <dbReference type="ARBA" id="ARBA00004305"/>
    </source>
</evidence>
<dbReference type="EMBL" id="KK102641">
    <property type="protein sequence ID" value="KIY97268.1"/>
    <property type="molecule type" value="Genomic_DNA"/>
</dbReference>
<evidence type="ECO:0000256" key="6">
    <source>
        <dbReference type="ARBA" id="ARBA00022806"/>
    </source>
</evidence>
<dbReference type="Proteomes" id="UP000054498">
    <property type="component" value="Unassembled WGS sequence"/>
</dbReference>
<evidence type="ECO:0000256" key="3">
    <source>
        <dbReference type="ARBA" id="ARBA00012552"/>
    </source>
</evidence>
<dbReference type="CDD" id="cd17913">
    <property type="entry name" value="DEXQc_Suv3"/>
    <property type="match status" value="1"/>
</dbReference>
<evidence type="ECO:0000256" key="5">
    <source>
        <dbReference type="ARBA" id="ARBA00022801"/>
    </source>
</evidence>
<dbReference type="GO" id="GO:0003724">
    <property type="term" value="F:RNA helicase activity"/>
    <property type="evidence" value="ECO:0007669"/>
    <property type="project" value="UniProtKB-EC"/>
</dbReference>
<evidence type="ECO:0000313" key="13">
    <source>
        <dbReference type="Proteomes" id="UP000054498"/>
    </source>
</evidence>
<dbReference type="InterPro" id="IPR055206">
    <property type="entry name" value="DEXQc_SUV3"/>
</dbReference>
<dbReference type="GO" id="GO:0005524">
    <property type="term" value="F:ATP binding"/>
    <property type="evidence" value="ECO:0007669"/>
    <property type="project" value="UniProtKB-KW"/>
</dbReference>
<dbReference type="InterPro" id="IPR014001">
    <property type="entry name" value="Helicase_ATP-bd"/>
</dbReference>
<feature type="domain" description="Helicase ATP-binding" evidence="11">
    <location>
        <begin position="130"/>
        <end position="246"/>
    </location>
</feature>
<organism evidence="12 13">
    <name type="scientific">Monoraphidium neglectum</name>
    <dbReference type="NCBI Taxonomy" id="145388"/>
    <lineage>
        <taxon>Eukaryota</taxon>
        <taxon>Viridiplantae</taxon>
        <taxon>Chlorophyta</taxon>
        <taxon>core chlorophytes</taxon>
        <taxon>Chlorophyceae</taxon>
        <taxon>CS clade</taxon>
        <taxon>Sphaeropleales</taxon>
        <taxon>Selenastraceae</taxon>
        <taxon>Monoraphidium</taxon>
    </lineage>
</organism>
<comment type="subcellular location">
    <subcellularLocation>
        <location evidence="1">Mitochondrion matrix</location>
    </subcellularLocation>
</comment>
<keyword evidence="8" id="KW-0809">Transit peptide</keyword>
<dbReference type="GO" id="GO:0000965">
    <property type="term" value="P:mitochondrial RNA 3'-end processing"/>
    <property type="evidence" value="ECO:0007669"/>
    <property type="project" value="TreeGrafter"/>
</dbReference>
<evidence type="ECO:0000256" key="2">
    <source>
        <dbReference type="ARBA" id="ARBA00011661"/>
    </source>
</evidence>
<protein>
    <recommendedName>
        <fullName evidence="3">RNA helicase</fullName>
        <ecNumber evidence="3">3.6.4.13</ecNumber>
    </recommendedName>
</protein>
<comment type="catalytic activity">
    <reaction evidence="10">
        <text>ATP + H2O = ADP + phosphate + H(+)</text>
        <dbReference type="Rhea" id="RHEA:13065"/>
        <dbReference type="ChEBI" id="CHEBI:15377"/>
        <dbReference type="ChEBI" id="CHEBI:15378"/>
        <dbReference type="ChEBI" id="CHEBI:30616"/>
        <dbReference type="ChEBI" id="CHEBI:43474"/>
        <dbReference type="ChEBI" id="CHEBI:456216"/>
        <dbReference type="EC" id="3.6.4.13"/>
    </reaction>
</comment>
<dbReference type="GO" id="GO:0045025">
    <property type="term" value="C:mitochondrial degradosome"/>
    <property type="evidence" value="ECO:0007669"/>
    <property type="project" value="TreeGrafter"/>
</dbReference>
<dbReference type="GO" id="GO:0016887">
    <property type="term" value="F:ATP hydrolysis activity"/>
    <property type="evidence" value="ECO:0007669"/>
    <property type="project" value="RHEA"/>
</dbReference>
<dbReference type="GeneID" id="25727882"/>
<dbReference type="KEGG" id="mng:MNEG_10694"/>
<dbReference type="STRING" id="145388.A0A0D2KNQ0"/>
<keyword evidence="5 12" id="KW-0378">Hydrolase</keyword>
<evidence type="ECO:0000313" key="12">
    <source>
        <dbReference type="EMBL" id="KIY97268.1"/>
    </source>
</evidence>
<evidence type="ECO:0000256" key="7">
    <source>
        <dbReference type="ARBA" id="ARBA00022840"/>
    </source>
</evidence>
<gene>
    <name evidence="12" type="ORF">MNEG_10694</name>
</gene>
<reference evidence="12 13" key="1">
    <citation type="journal article" date="2013" name="BMC Genomics">
        <title>Reconstruction of the lipid metabolism for the microalga Monoraphidium neglectum from its genome sequence reveals characteristics suitable for biofuel production.</title>
        <authorList>
            <person name="Bogen C."/>
            <person name="Al-Dilaimi A."/>
            <person name="Albersmeier A."/>
            <person name="Wichmann J."/>
            <person name="Grundmann M."/>
            <person name="Rupp O."/>
            <person name="Lauersen K.J."/>
            <person name="Blifernez-Klassen O."/>
            <person name="Kalinowski J."/>
            <person name="Goesmann A."/>
            <person name="Mussgnug J.H."/>
            <person name="Kruse O."/>
        </authorList>
    </citation>
    <scope>NUCLEOTIDE SEQUENCE [LARGE SCALE GENOMIC DNA]</scope>
    <source>
        <strain evidence="12 13">SAG 48.87</strain>
    </source>
</reference>
<dbReference type="EC" id="3.6.4.13" evidence="3"/>
<dbReference type="PANTHER" id="PTHR12131:SF1">
    <property type="entry name" value="ATP-DEPENDENT RNA HELICASE SUPV3L1, MITOCHONDRIAL-RELATED"/>
    <property type="match status" value="1"/>
</dbReference>
<dbReference type="PROSITE" id="PS51192">
    <property type="entry name" value="HELICASE_ATP_BIND_1"/>
    <property type="match status" value="1"/>
</dbReference>
<name>A0A0D2KNQ0_9CHLO</name>
<dbReference type="InterPro" id="IPR056377">
    <property type="entry name" value="DExH18_N"/>
</dbReference>
<keyword evidence="7" id="KW-0067">ATP-binding</keyword>
<evidence type="ECO:0000256" key="8">
    <source>
        <dbReference type="ARBA" id="ARBA00022946"/>
    </source>
</evidence>
<dbReference type="PANTHER" id="PTHR12131">
    <property type="entry name" value="ATP-DEPENDENT RNA AND DNA HELICASE"/>
    <property type="match status" value="1"/>
</dbReference>
<evidence type="ECO:0000256" key="9">
    <source>
        <dbReference type="ARBA" id="ARBA00023128"/>
    </source>
</evidence>